<evidence type="ECO:0000313" key="8">
    <source>
        <dbReference type="EMBL" id="MEA5455610.1"/>
    </source>
</evidence>
<evidence type="ECO:0000256" key="2">
    <source>
        <dbReference type="ARBA" id="ARBA00022692"/>
    </source>
</evidence>
<evidence type="ECO:0000259" key="7">
    <source>
        <dbReference type="Pfam" id="PF02656"/>
    </source>
</evidence>
<evidence type="ECO:0000256" key="4">
    <source>
        <dbReference type="ARBA" id="ARBA00023136"/>
    </source>
</evidence>
<gene>
    <name evidence="8" type="ORF">SPF06_12830</name>
</gene>
<sequence>MTAPPDETRAAPRDPGLQPERTSLAWRRTFLALIVSDFLIWRAWTGSLAHHGGDIEGSSLGLGIGAAVAAAATVVLGGCILYRGASLRAAAAPPTLLVRTATTAIVALGAATVAAIVLGG</sequence>
<dbReference type="Proteomes" id="UP001304769">
    <property type="component" value="Unassembled WGS sequence"/>
</dbReference>
<dbReference type="InterPro" id="IPR003807">
    <property type="entry name" value="DUF202"/>
</dbReference>
<feature type="transmembrane region" description="Helical" evidence="6">
    <location>
        <begin position="64"/>
        <end position="84"/>
    </location>
</feature>
<keyword evidence="4 6" id="KW-0472">Membrane</keyword>
<evidence type="ECO:0000313" key="9">
    <source>
        <dbReference type="Proteomes" id="UP001304769"/>
    </source>
</evidence>
<organism evidence="8 9">
    <name type="scientific">Sinomonas terricola</name>
    <dbReference type="NCBI Taxonomy" id="3110330"/>
    <lineage>
        <taxon>Bacteria</taxon>
        <taxon>Bacillati</taxon>
        <taxon>Actinomycetota</taxon>
        <taxon>Actinomycetes</taxon>
        <taxon>Micrococcales</taxon>
        <taxon>Micrococcaceae</taxon>
        <taxon>Sinomonas</taxon>
    </lineage>
</organism>
<evidence type="ECO:0000256" key="3">
    <source>
        <dbReference type="ARBA" id="ARBA00022989"/>
    </source>
</evidence>
<dbReference type="EMBL" id="JAYGGQ010000009">
    <property type="protein sequence ID" value="MEA5455610.1"/>
    <property type="molecule type" value="Genomic_DNA"/>
</dbReference>
<dbReference type="Pfam" id="PF02656">
    <property type="entry name" value="DUF202"/>
    <property type="match status" value="1"/>
</dbReference>
<protein>
    <submittedName>
        <fullName evidence="8">DUF202 domain-containing protein</fullName>
    </submittedName>
</protein>
<comment type="subcellular location">
    <subcellularLocation>
        <location evidence="1">Endomembrane system</location>
        <topology evidence="1">Multi-pass membrane protein</topology>
    </subcellularLocation>
</comment>
<reference evidence="8 9" key="1">
    <citation type="submission" date="2023-12" db="EMBL/GenBank/DDBJ databases">
        <title>Sinomonas terricola sp. nov, isolated from litchi orchard soil in Guangdong, PR China.</title>
        <authorList>
            <person name="Jiaxin W."/>
            <person name="Yang Z."/>
            <person name="Honghui Z."/>
        </authorList>
    </citation>
    <scope>NUCLEOTIDE SEQUENCE [LARGE SCALE GENOMIC DNA]</scope>
    <source>
        <strain evidence="8 9">JGH33</strain>
    </source>
</reference>
<feature type="domain" description="DUF202" evidence="7">
    <location>
        <begin position="14"/>
        <end position="78"/>
    </location>
</feature>
<evidence type="ECO:0000256" key="6">
    <source>
        <dbReference type="SAM" id="Phobius"/>
    </source>
</evidence>
<keyword evidence="3 6" id="KW-1133">Transmembrane helix</keyword>
<feature type="region of interest" description="Disordered" evidence="5">
    <location>
        <begin position="1"/>
        <end position="20"/>
    </location>
</feature>
<proteinExistence type="predicted"/>
<name>A0ABU5T7G2_9MICC</name>
<dbReference type="RefSeq" id="WP_323279468.1">
    <property type="nucleotide sequence ID" value="NZ_JAYGGQ010000009.1"/>
</dbReference>
<feature type="transmembrane region" description="Helical" evidence="6">
    <location>
        <begin position="96"/>
        <end position="118"/>
    </location>
</feature>
<feature type="compositionally biased region" description="Basic and acidic residues" evidence="5">
    <location>
        <begin position="1"/>
        <end position="12"/>
    </location>
</feature>
<accession>A0ABU5T7G2</accession>
<keyword evidence="9" id="KW-1185">Reference proteome</keyword>
<evidence type="ECO:0000256" key="1">
    <source>
        <dbReference type="ARBA" id="ARBA00004127"/>
    </source>
</evidence>
<evidence type="ECO:0000256" key="5">
    <source>
        <dbReference type="SAM" id="MobiDB-lite"/>
    </source>
</evidence>
<comment type="caution">
    <text evidence="8">The sequence shown here is derived from an EMBL/GenBank/DDBJ whole genome shotgun (WGS) entry which is preliminary data.</text>
</comment>
<keyword evidence="2 6" id="KW-0812">Transmembrane</keyword>
<feature type="transmembrane region" description="Helical" evidence="6">
    <location>
        <begin position="25"/>
        <end position="44"/>
    </location>
</feature>